<organism evidence="6 7">
    <name type="scientific">Rhodotorula toruloides</name>
    <name type="common">Yeast</name>
    <name type="synonym">Rhodosporidium toruloides</name>
    <dbReference type="NCBI Taxonomy" id="5286"/>
    <lineage>
        <taxon>Eukaryota</taxon>
        <taxon>Fungi</taxon>
        <taxon>Dikarya</taxon>
        <taxon>Basidiomycota</taxon>
        <taxon>Pucciniomycotina</taxon>
        <taxon>Microbotryomycetes</taxon>
        <taxon>Sporidiobolales</taxon>
        <taxon>Sporidiobolaceae</taxon>
        <taxon>Rhodotorula</taxon>
    </lineage>
</organism>
<dbReference type="AlphaFoldDB" id="A0A2T0AGF3"/>
<dbReference type="OrthoDB" id="5511599at2759"/>
<dbReference type="InterPro" id="IPR039297">
    <property type="entry name" value="COX7a"/>
</dbReference>
<comment type="caution">
    <text evidence="6">The sequence shown here is derived from an EMBL/GenBank/DDBJ whole genome shotgun (WGS) entry which is preliminary data.</text>
</comment>
<reference evidence="6 7" key="1">
    <citation type="journal article" date="2018" name="Elife">
        <title>Functional genomics of lipid metabolism in the oleaginous yeast Rhodosporidium toruloides.</title>
        <authorList>
            <person name="Coradetti S.T."/>
            <person name="Pinel D."/>
            <person name="Geiselman G."/>
            <person name="Ito M."/>
            <person name="Mondo S."/>
            <person name="Reilly M.C."/>
            <person name="Cheng Y.F."/>
            <person name="Bauer S."/>
            <person name="Grigoriev I."/>
            <person name="Gladden J.M."/>
            <person name="Simmons B.A."/>
            <person name="Brem R."/>
            <person name="Arkin A.P."/>
            <person name="Skerker J.M."/>
        </authorList>
    </citation>
    <scope>NUCLEOTIDE SEQUENCE [LARGE SCALE GENOMIC DNA]</scope>
    <source>
        <strain evidence="6 7">NBRC 0880</strain>
    </source>
</reference>
<evidence type="ECO:0000256" key="2">
    <source>
        <dbReference type="ARBA" id="ARBA00022792"/>
    </source>
</evidence>
<feature type="transmembrane region" description="Helical" evidence="5">
    <location>
        <begin position="33"/>
        <end position="50"/>
    </location>
</feature>
<accession>A0A2T0AGF3</accession>
<dbReference type="Pfam" id="PF02238">
    <property type="entry name" value="COX7a"/>
    <property type="match status" value="1"/>
</dbReference>
<evidence type="ECO:0000256" key="1">
    <source>
        <dbReference type="ARBA" id="ARBA00004273"/>
    </source>
</evidence>
<proteinExistence type="predicted"/>
<dbReference type="Proteomes" id="UP000239560">
    <property type="component" value="Unassembled WGS sequence"/>
</dbReference>
<protein>
    <submittedName>
        <fullName evidence="6">Uncharacterized protein</fullName>
    </submittedName>
</protein>
<evidence type="ECO:0000313" key="6">
    <source>
        <dbReference type="EMBL" id="PRQ77088.1"/>
    </source>
</evidence>
<keyword evidence="2" id="KW-0999">Mitochondrion inner membrane</keyword>
<keyword evidence="5" id="KW-0812">Transmembrane</keyword>
<evidence type="ECO:0000313" key="7">
    <source>
        <dbReference type="Proteomes" id="UP000239560"/>
    </source>
</evidence>
<dbReference type="EMBL" id="LCTV02000002">
    <property type="protein sequence ID" value="PRQ77088.1"/>
    <property type="molecule type" value="Genomic_DNA"/>
</dbReference>
<name>A0A2T0AGF3_RHOTO</name>
<sequence>MLDSLVNLPNRIHERQKAFQSDHRFVYQKTPPGFMTVFTVGMLGITHGIYKMAIGKKN</sequence>
<evidence type="ECO:0000256" key="5">
    <source>
        <dbReference type="SAM" id="Phobius"/>
    </source>
</evidence>
<keyword evidence="4 5" id="KW-0472">Membrane</keyword>
<evidence type="ECO:0000256" key="3">
    <source>
        <dbReference type="ARBA" id="ARBA00023128"/>
    </source>
</evidence>
<keyword evidence="5" id="KW-1133">Transmembrane helix</keyword>
<evidence type="ECO:0000256" key="4">
    <source>
        <dbReference type="ARBA" id="ARBA00023136"/>
    </source>
</evidence>
<gene>
    <name evidence="6" type="ORF">AAT19DRAFT_12506</name>
</gene>
<dbReference type="GO" id="GO:0005743">
    <property type="term" value="C:mitochondrial inner membrane"/>
    <property type="evidence" value="ECO:0007669"/>
    <property type="project" value="UniProtKB-SubCell"/>
</dbReference>
<comment type="subcellular location">
    <subcellularLocation>
        <location evidence="1">Mitochondrion inner membrane</location>
    </subcellularLocation>
</comment>
<keyword evidence="3" id="KW-0496">Mitochondrion</keyword>